<protein>
    <submittedName>
        <fullName evidence="1">Uncharacterized protein</fullName>
    </submittedName>
</protein>
<organism evidence="1 2">
    <name type="scientific">Escherichia phage JeanPiccard</name>
    <dbReference type="NCBI Taxonomy" id="2851955"/>
    <lineage>
        <taxon>Viruses</taxon>
        <taxon>Duplodnaviria</taxon>
        <taxon>Heunggongvirae</taxon>
        <taxon>Uroviricota</taxon>
        <taxon>Caudoviricetes</taxon>
        <taxon>Drexlerviridae</taxon>
        <taxon>Braunvirinae</taxon>
    </lineage>
</organism>
<keyword evidence="2" id="KW-1185">Reference proteome</keyword>
<proteinExistence type="predicted"/>
<name>A0AAE7VTZ7_9CAUD</name>
<evidence type="ECO:0000313" key="1">
    <source>
        <dbReference type="EMBL" id="QXV80829.1"/>
    </source>
</evidence>
<sequence length="175" mass="20180">MFDFNEEKLTDEQVMSIAKQDGIPPLRVAINANGYRHVQHLWSHPDASSIHKGEAVEVLLTAIRTESIARRGVVGLQKSYDLIRKLKRFKGDNDGLMERIKDEMIPELEKANLVCLIGDKIYVHPAIIEESWQPNFKTYEGDHTSRLPYHLRYSEAEVEEAIEFYRKTKSLLNGE</sequence>
<dbReference type="EMBL" id="MZ501080">
    <property type="protein sequence ID" value="QXV80829.1"/>
    <property type="molecule type" value="Genomic_DNA"/>
</dbReference>
<dbReference type="Proteomes" id="UP000828140">
    <property type="component" value="Segment"/>
</dbReference>
<evidence type="ECO:0000313" key="2">
    <source>
        <dbReference type="Proteomes" id="UP000828140"/>
    </source>
</evidence>
<reference evidence="1" key="1">
    <citation type="journal article" date="2021" name="PLoS Biol.">
        <title>Systematic exploration of Escherichia coli phage-host interactions with the BASEL phage collection.</title>
        <authorList>
            <person name="Maffei E."/>
            <person name="Shaidullina A."/>
            <person name="Burkolter M."/>
            <person name="Heyer Y."/>
            <person name="Estermann F."/>
            <person name="Druelle V."/>
            <person name="Sauer P."/>
            <person name="Willi L."/>
            <person name="Michaelis S."/>
            <person name="Hilbi H."/>
            <person name="Thaler D.S."/>
            <person name="Harms A."/>
        </authorList>
    </citation>
    <scope>NUCLEOTIDE SEQUENCE</scope>
    <source>
        <strain evidence="1">Bas02</strain>
    </source>
</reference>
<gene>
    <name evidence="1" type="ORF">bas02_0063</name>
</gene>
<accession>A0AAE7VTZ7</accession>